<dbReference type="EMBL" id="BOOA01000004">
    <property type="protein sequence ID" value="GIH22516.1"/>
    <property type="molecule type" value="Genomic_DNA"/>
</dbReference>
<sequence>MVEAVDCNEFNRERGASAEADLVDGLVERTIHSDLLLFWQSGIKGLASADTPARPGSIAVKFSSCGTRSSAYDPYSLGTIVDRH</sequence>
<evidence type="ECO:0000313" key="2">
    <source>
        <dbReference type="Proteomes" id="UP000640052"/>
    </source>
</evidence>
<gene>
    <name evidence="1" type="ORF">Aph01nite_08260</name>
</gene>
<accession>A0A919UIC0</accession>
<keyword evidence="2" id="KW-1185">Reference proteome</keyword>
<reference evidence="1" key="1">
    <citation type="submission" date="2021-01" db="EMBL/GenBank/DDBJ databases">
        <title>Whole genome shotgun sequence of Acrocarpospora phusangensis NBRC 108782.</title>
        <authorList>
            <person name="Komaki H."/>
            <person name="Tamura T."/>
        </authorList>
    </citation>
    <scope>NUCLEOTIDE SEQUENCE</scope>
    <source>
        <strain evidence="1">NBRC 108782</strain>
    </source>
</reference>
<evidence type="ECO:0000313" key="1">
    <source>
        <dbReference type="EMBL" id="GIH22516.1"/>
    </source>
</evidence>
<comment type="caution">
    <text evidence="1">The sequence shown here is derived from an EMBL/GenBank/DDBJ whole genome shotgun (WGS) entry which is preliminary data.</text>
</comment>
<protein>
    <submittedName>
        <fullName evidence="1">Uncharacterized protein</fullName>
    </submittedName>
</protein>
<dbReference type="AlphaFoldDB" id="A0A919UIC0"/>
<dbReference type="Proteomes" id="UP000640052">
    <property type="component" value="Unassembled WGS sequence"/>
</dbReference>
<name>A0A919UIC0_9ACTN</name>
<organism evidence="1 2">
    <name type="scientific">Acrocarpospora phusangensis</name>
    <dbReference type="NCBI Taxonomy" id="1070424"/>
    <lineage>
        <taxon>Bacteria</taxon>
        <taxon>Bacillati</taxon>
        <taxon>Actinomycetota</taxon>
        <taxon>Actinomycetes</taxon>
        <taxon>Streptosporangiales</taxon>
        <taxon>Streptosporangiaceae</taxon>
        <taxon>Acrocarpospora</taxon>
    </lineage>
</organism>
<proteinExistence type="predicted"/>